<comment type="caution">
    <text evidence="2">The sequence shown here is derived from an EMBL/GenBank/DDBJ whole genome shotgun (WGS) entry which is preliminary data.</text>
</comment>
<dbReference type="EMBL" id="LAZR01026024">
    <property type="protein sequence ID" value="KKL70007.1"/>
    <property type="molecule type" value="Genomic_DNA"/>
</dbReference>
<dbReference type="InterPro" id="IPR005532">
    <property type="entry name" value="SUMF_dom"/>
</dbReference>
<evidence type="ECO:0000259" key="1">
    <source>
        <dbReference type="Pfam" id="PF03781"/>
    </source>
</evidence>
<proteinExistence type="predicted"/>
<dbReference type="Gene3D" id="3.90.1580.10">
    <property type="entry name" value="paralog of FGE (formylglycine-generating enzyme)"/>
    <property type="match status" value="1"/>
</dbReference>
<evidence type="ECO:0000313" key="2">
    <source>
        <dbReference type="EMBL" id="KKL70007.1"/>
    </source>
</evidence>
<dbReference type="SUPFAM" id="SSF56436">
    <property type="entry name" value="C-type lectin-like"/>
    <property type="match status" value="1"/>
</dbReference>
<dbReference type="AlphaFoldDB" id="A0A0F9H3X5"/>
<accession>A0A0F9H3X5</accession>
<protein>
    <recommendedName>
        <fullName evidence="1">Sulfatase-modifying factor enzyme-like domain-containing protein</fullName>
    </recommendedName>
</protein>
<gene>
    <name evidence="2" type="ORF">LCGC14_2109210</name>
</gene>
<dbReference type="InterPro" id="IPR016187">
    <property type="entry name" value="CTDL_fold"/>
</dbReference>
<reference evidence="2" key="1">
    <citation type="journal article" date="2015" name="Nature">
        <title>Complex archaea that bridge the gap between prokaryotes and eukaryotes.</title>
        <authorList>
            <person name="Spang A."/>
            <person name="Saw J.H."/>
            <person name="Jorgensen S.L."/>
            <person name="Zaremba-Niedzwiedzka K."/>
            <person name="Martijn J."/>
            <person name="Lind A.E."/>
            <person name="van Eijk R."/>
            <person name="Schleper C."/>
            <person name="Guy L."/>
            <person name="Ettema T.J."/>
        </authorList>
    </citation>
    <scope>NUCLEOTIDE SEQUENCE</scope>
</reference>
<sequence length="122" mass="13957">YVYTLPTEDQWRAFVADAKEADAIFPKNYNNKPRYRGPQKVASLRPNRLGLFDVRGNVREYCFYSTDGSNIQKIIQKGGAFNSGVWEERQIDCGWGLGPINDEYRSIDVGFRVVLIKESGDE</sequence>
<name>A0A0F9H3X5_9ZZZZ</name>
<feature type="non-terminal residue" evidence="2">
    <location>
        <position position="1"/>
    </location>
</feature>
<feature type="domain" description="Sulfatase-modifying factor enzyme-like" evidence="1">
    <location>
        <begin position="25"/>
        <end position="114"/>
    </location>
</feature>
<dbReference type="Pfam" id="PF03781">
    <property type="entry name" value="FGE-sulfatase"/>
    <property type="match status" value="1"/>
</dbReference>
<dbReference type="InterPro" id="IPR042095">
    <property type="entry name" value="SUMF_sf"/>
</dbReference>
<organism evidence="2">
    <name type="scientific">marine sediment metagenome</name>
    <dbReference type="NCBI Taxonomy" id="412755"/>
    <lineage>
        <taxon>unclassified sequences</taxon>
        <taxon>metagenomes</taxon>
        <taxon>ecological metagenomes</taxon>
    </lineage>
</organism>